<accession>A0A645DE02</accession>
<sequence>MELSSEAHDPAFGVRTGQNLGAFRPRAGGGGFGVILVLDVVHPFRVSINEAEVGQRSGGFRIGVSAVSEGRPACGGLGRESVVSDAGLTAVTVVAEERHGARIVDSGMILDAPAGSFITGVGRTGAIGIDPVLRILVGPVKALSTPAVGEGTAVAVKPADSLGHW</sequence>
<reference evidence="1" key="1">
    <citation type="submission" date="2019-08" db="EMBL/GenBank/DDBJ databases">
        <authorList>
            <person name="Kucharzyk K."/>
            <person name="Murdoch R.W."/>
            <person name="Higgins S."/>
            <person name="Loffler F."/>
        </authorList>
    </citation>
    <scope>NUCLEOTIDE SEQUENCE</scope>
</reference>
<organism evidence="1">
    <name type="scientific">bioreactor metagenome</name>
    <dbReference type="NCBI Taxonomy" id="1076179"/>
    <lineage>
        <taxon>unclassified sequences</taxon>
        <taxon>metagenomes</taxon>
        <taxon>ecological metagenomes</taxon>
    </lineage>
</organism>
<evidence type="ECO:0000313" key="1">
    <source>
        <dbReference type="EMBL" id="MPM87654.1"/>
    </source>
</evidence>
<protein>
    <submittedName>
        <fullName evidence="1">Uncharacterized protein</fullName>
    </submittedName>
</protein>
<dbReference type="AlphaFoldDB" id="A0A645DE02"/>
<gene>
    <name evidence="1" type="ORF">SDC9_134754</name>
</gene>
<name>A0A645DE02_9ZZZZ</name>
<comment type="caution">
    <text evidence="1">The sequence shown here is derived from an EMBL/GenBank/DDBJ whole genome shotgun (WGS) entry which is preliminary data.</text>
</comment>
<dbReference type="EMBL" id="VSSQ01035441">
    <property type="protein sequence ID" value="MPM87654.1"/>
    <property type="molecule type" value="Genomic_DNA"/>
</dbReference>
<proteinExistence type="predicted"/>